<feature type="region of interest" description="Disordered" evidence="1">
    <location>
        <begin position="383"/>
        <end position="422"/>
    </location>
</feature>
<evidence type="ECO:0000313" key="3">
    <source>
        <dbReference type="Proteomes" id="UP000663852"/>
    </source>
</evidence>
<evidence type="ECO:0000313" key="2">
    <source>
        <dbReference type="EMBL" id="CAF1011530.1"/>
    </source>
</evidence>
<proteinExistence type="predicted"/>
<feature type="compositionally biased region" description="Low complexity" evidence="1">
    <location>
        <begin position="387"/>
        <end position="404"/>
    </location>
</feature>
<sequence length="853" mass="94646">MKIVESSRSRQITFNRKKNNNKTEKKTNIKRGKSNDVITIQITPSRRLFTRRCCQNISVTNTRTVGSNELSILDIQLQYDTSSIEFILSTFERRRSLEQSKGKLSYKKQPSLASNQTHQYYFMPIREQNSTAIVTGNHVTDSASLLLLSSASDHQYPSTVDDSLSNYFSSFTLEVNSSDMTTVNNSNNNLSDADFAALFLSSMTSTTPSVTSNALLSSTLDHETPNNTLDDVFLSQLTDLTCCSSPSIVDKRQQPIGPPPGFENFRHDSSSTTTTTTDLLLSQTTNNNSTLSSISNVGMQTPVASSDTINFSQLLQSTAVDTQQQQPVANNSGTVRSSSSSHSSFTSEEQSMFFPMLTHPYSSSSSSSSSSILNPTSQIFSTNTPLSSVTASSSTTTTTKSAAKPHIPTSLSLNNNNNNNNNNNHFLSASLLTNSTRDSPITITTIENDKKITDGEMTPNRIFSPTHSFLTNGHTDFIPTKPTINKVPSHNYLTSIKTRTSTSSASSTSSSIDEALIQLTQQQQLSSVNKLFNDEPLSIFHSSSVSLPTHSNLDKEQQAIHDNIHFLASMATASSPVTSGAPWQQPTLLSSFDTNGHAQHKMRPAMLQRQVSFSSRKNSANIQELMQSLNELCYKGFDELNALIQEQRWVQNYVNINSPSPNSLVTHLNGSNCCSSRVLIVSEYFIFKCKKIEITASHVFELLALARAELRLRDLMFVFKSWKESIANAEMIHQEEENKLRLSMEHPQSYYMTDSVLQAAFDHVSYAIHDLCDWTQKARAAFQYATLNIFQTLSRQQQIQSQTSSTPLNIAQFQSLQQQKALSTSSMLRPTAESDIYLVESLIFQFSIASDLF</sequence>
<dbReference type="OrthoDB" id="10057808at2759"/>
<dbReference type="AlphaFoldDB" id="A0A814HIM5"/>
<reference evidence="2" key="1">
    <citation type="submission" date="2021-02" db="EMBL/GenBank/DDBJ databases">
        <authorList>
            <person name="Nowell W R."/>
        </authorList>
    </citation>
    <scope>NUCLEOTIDE SEQUENCE</scope>
</reference>
<feature type="region of interest" description="Disordered" evidence="1">
    <location>
        <begin position="320"/>
        <end position="347"/>
    </location>
</feature>
<organism evidence="2 3">
    <name type="scientific">Adineta ricciae</name>
    <name type="common">Rotifer</name>
    <dbReference type="NCBI Taxonomy" id="249248"/>
    <lineage>
        <taxon>Eukaryota</taxon>
        <taxon>Metazoa</taxon>
        <taxon>Spiralia</taxon>
        <taxon>Gnathifera</taxon>
        <taxon>Rotifera</taxon>
        <taxon>Eurotatoria</taxon>
        <taxon>Bdelloidea</taxon>
        <taxon>Adinetida</taxon>
        <taxon>Adinetidae</taxon>
        <taxon>Adineta</taxon>
    </lineage>
</organism>
<accession>A0A814HIM5</accession>
<comment type="caution">
    <text evidence="2">The sequence shown here is derived from an EMBL/GenBank/DDBJ whole genome shotgun (WGS) entry which is preliminary data.</text>
</comment>
<feature type="compositionally biased region" description="Low complexity" evidence="1">
    <location>
        <begin position="337"/>
        <end position="347"/>
    </location>
</feature>
<protein>
    <submittedName>
        <fullName evidence="2">Uncharacterized protein</fullName>
    </submittedName>
</protein>
<name>A0A814HIM5_ADIRI</name>
<evidence type="ECO:0000256" key="1">
    <source>
        <dbReference type="SAM" id="MobiDB-lite"/>
    </source>
</evidence>
<dbReference type="EMBL" id="CAJNOJ010000065">
    <property type="protein sequence ID" value="CAF1011530.1"/>
    <property type="molecule type" value="Genomic_DNA"/>
</dbReference>
<gene>
    <name evidence="2" type="ORF">EDS130_LOCUS15414</name>
</gene>
<dbReference type="Proteomes" id="UP000663852">
    <property type="component" value="Unassembled WGS sequence"/>
</dbReference>
<feature type="compositionally biased region" description="Polar residues" evidence="1">
    <location>
        <begin position="320"/>
        <end position="336"/>
    </location>
</feature>